<feature type="domain" description="Prepilin type IV endopeptidase peptidase" evidence="7">
    <location>
        <begin position="13"/>
        <end position="118"/>
    </location>
</feature>
<dbReference type="Pfam" id="PF06847">
    <property type="entry name" value="Arc_PepC_II"/>
    <property type="match status" value="1"/>
</dbReference>
<dbReference type="GO" id="GO:0005886">
    <property type="term" value="C:plasma membrane"/>
    <property type="evidence" value="ECO:0007669"/>
    <property type="project" value="UniProtKB-SubCell"/>
</dbReference>
<evidence type="ECO:0000256" key="2">
    <source>
        <dbReference type="ARBA" id="ARBA00022475"/>
    </source>
</evidence>
<dbReference type="Gene3D" id="6.10.250.3240">
    <property type="match status" value="1"/>
</dbReference>
<dbReference type="PANTHER" id="PTHR36506">
    <property type="entry name" value="PREFLAGELLIN PEPTIDASE"/>
    <property type="match status" value="1"/>
</dbReference>
<dbReference type="GO" id="GO:0004190">
    <property type="term" value="F:aspartic-type endopeptidase activity"/>
    <property type="evidence" value="ECO:0007669"/>
    <property type="project" value="InterPro"/>
</dbReference>
<gene>
    <name evidence="9" type="ORF">NUZ5A_50901</name>
</gene>
<dbReference type="Proteomes" id="UP000655759">
    <property type="component" value="Unassembled WGS sequence"/>
</dbReference>
<evidence type="ECO:0000256" key="6">
    <source>
        <dbReference type="SAM" id="Phobius"/>
    </source>
</evidence>
<keyword evidence="9" id="KW-0966">Cell projection</keyword>
<evidence type="ECO:0000313" key="9">
    <source>
        <dbReference type="EMBL" id="CAE6499428.1"/>
    </source>
</evidence>
<dbReference type="InterPro" id="IPR000045">
    <property type="entry name" value="Prepilin_IV_endopep_pep"/>
</dbReference>
<dbReference type="EMBL" id="CAJNAQ010000005">
    <property type="protein sequence ID" value="CAE6499428.1"/>
    <property type="molecule type" value="Genomic_DNA"/>
</dbReference>
<feature type="transmembrane region" description="Helical" evidence="6">
    <location>
        <begin position="6"/>
        <end position="22"/>
    </location>
</feature>
<keyword evidence="4 6" id="KW-1133">Transmembrane helix</keyword>
<dbReference type="PANTHER" id="PTHR36506:SF1">
    <property type="entry name" value="PREFLAGELLIN PEPTIDASE"/>
    <property type="match status" value="1"/>
</dbReference>
<evidence type="ECO:0000259" key="8">
    <source>
        <dbReference type="Pfam" id="PF06847"/>
    </source>
</evidence>
<dbReference type="InterPro" id="IPR009655">
    <property type="entry name" value="Preflagellin_peptidase_C"/>
</dbReference>
<evidence type="ECO:0000313" key="10">
    <source>
        <dbReference type="Proteomes" id="UP000655759"/>
    </source>
</evidence>
<evidence type="ECO:0000259" key="7">
    <source>
        <dbReference type="Pfam" id="PF01478"/>
    </source>
</evidence>
<comment type="caution">
    <text evidence="9">The sequence shown here is derived from an EMBL/GenBank/DDBJ whole genome shotgun (WGS) entry which is preliminary data.</text>
</comment>
<dbReference type="Gene3D" id="1.20.120.1220">
    <property type="match status" value="1"/>
</dbReference>
<reference evidence="9" key="1">
    <citation type="submission" date="2021-02" db="EMBL/GenBank/DDBJ databases">
        <authorList>
            <person name="Han P."/>
        </authorList>
    </citation>
    <scope>NUCLEOTIDE SEQUENCE</scope>
    <source>
        <strain evidence="9">Candidatus Nitrosotenuis uzonensis 5A</strain>
    </source>
</reference>
<keyword evidence="9" id="KW-0282">Flagellum</keyword>
<evidence type="ECO:0000256" key="1">
    <source>
        <dbReference type="ARBA" id="ARBA00004651"/>
    </source>
</evidence>
<feature type="transmembrane region" description="Helical" evidence="6">
    <location>
        <begin position="34"/>
        <end position="51"/>
    </location>
</feature>
<keyword evidence="2" id="KW-1003">Cell membrane</keyword>
<organism evidence="9 10">
    <name type="scientific">Candidatus Nitrosotenuis uzonensis</name>
    <dbReference type="NCBI Taxonomy" id="1407055"/>
    <lineage>
        <taxon>Archaea</taxon>
        <taxon>Nitrososphaerota</taxon>
        <taxon>Candidatus Nitrosotenuis</taxon>
    </lineage>
</organism>
<protein>
    <submittedName>
        <fullName evidence="9">Putative archaeal preflagellin peptidase, FlaK</fullName>
    </submittedName>
</protein>
<name>A0A812F680_9ARCH</name>
<evidence type="ECO:0000256" key="5">
    <source>
        <dbReference type="ARBA" id="ARBA00023136"/>
    </source>
</evidence>
<comment type="subcellular location">
    <subcellularLocation>
        <location evidence="1">Cell membrane</location>
        <topology evidence="1">Multi-pass membrane protein</topology>
    </subcellularLocation>
</comment>
<dbReference type="AlphaFoldDB" id="A0A812F680"/>
<dbReference type="RefSeq" id="WP_239654957.1">
    <property type="nucleotide sequence ID" value="NZ_CAJNAQ010000005.1"/>
</dbReference>
<proteinExistence type="predicted"/>
<feature type="transmembrane region" description="Helical" evidence="6">
    <location>
        <begin position="107"/>
        <end position="126"/>
    </location>
</feature>
<dbReference type="InterPro" id="IPR052218">
    <property type="entry name" value="Preflagellin_Peptidase"/>
</dbReference>
<keyword evidence="5 6" id="KW-0472">Membrane</keyword>
<evidence type="ECO:0000256" key="4">
    <source>
        <dbReference type="ARBA" id="ARBA00022989"/>
    </source>
</evidence>
<keyword evidence="9" id="KW-0969">Cilium</keyword>
<keyword evidence="3 6" id="KW-0812">Transmembrane</keyword>
<dbReference type="Pfam" id="PF01478">
    <property type="entry name" value="Peptidase_A24"/>
    <property type="match status" value="1"/>
</dbReference>
<feature type="domain" description="Preflagellin peptidase C-terminal" evidence="8">
    <location>
        <begin position="173"/>
        <end position="221"/>
    </location>
</feature>
<accession>A0A812F680</accession>
<feature type="transmembrane region" description="Helical" evidence="6">
    <location>
        <begin position="202"/>
        <end position="228"/>
    </location>
</feature>
<sequence>MLDQSIDFIRVTIALVMLGIATSSDIKKREISDIVWIIFGAAGAIMLIFSVDITEDLFKVGIALIVAPIALIIWRVGLFGGADAFALIALAVIAPGMTVFGGTVTPFTTLTNAVLLSIVPMLVNAVRNTILLASKRNIFDGFEETKARKIFAMFIGYRAANPKFGFSIERMQGKKKKLKLSIQHAESTQFCEKKDTWITPGIPYMVFIAAGFVVQLVFGDILATVFGIF</sequence>
<evidence type="ECO:0000256" key="3">
    <source>
        <dbReference type="ARBA" id="ARBA00022692"/>
    </source>
</evidence>